<feature type="non-terminal residue" evidence="2">
    <location>
        <position position="1"/>
    </location>
</feature>
<feature type="region of interest" description="Disordered" evidence="1">
    <location>
        <begin position="1"/>
        <end position="22"/>
    </location>
</feature>
<evidence type="ECO:0000313" key="3">
    <source>
        <dbReference type="Proteomes" id="UP001529510"/>
    </source>
</evidence>
<evidence type="ECO:0000313" key="2">
    <source>
        <dbReference type="EMBL" id="KAL0156954.1"/>
    </source>
</evidence>
<dbReference type="AlphaFoldDB" id="A0ABD0N673"/>
<evidence type="ECO:0000256" key="1">
    <source>
        <dbReference type="SAM" id="MobiDB-lite"/>
    </source>
</evidence>
<organism evidence="2 3">
    <name type="scientific">Cirrhinus mrigala</name>
    <name type="common">Mrigala</name>
    <dbReference type="NCBI Taxonomy" id="683832"/>
    <lineage>
        <taxon>Eukaryota</taxon>
        <taxon>Metazoa</taxon>
        <taxon>Chordata</taxon>
        <taxon>Craniata</taxon>
        <taxon>Vertebrata</taxon>
        <taxon>Euteleostomi</taxon>
        <taxon>Actinopterygii</taxon>
        <taxon>Neopterygii</taxon>
        <taxon>Teleostei</taxon>
        <taxon>Ostariophysi</taxon>
        <taxon>Cypriniformes</taxon>
        <taxon>Cyprinidae</taxon>
        <taxon>Labeoninae</taxon>
        <taxon>Labeonini</taxon>
        <taxon>Cirrhinus</taxon>
    </lineage>
</organism>
<sequence>EGVERHLSPYHLSSRAHGGDGEANGCWVTKPSSLGRDLRYCRSQPENLQRCSPEVQSRAAAAVWAWQWL</sequence>
<comment type="caution">
    <text evidence="2">The sequence shown here is derived from an EMBL/GenBank/DDBJ whole genome shotgun (WGS) entry which is preliminary data.</text>
</comment>
<reference evidence="2 3" key="1">
    <citation type="submission" date="2024-05" db="EMBL/GenBank/DDBJ databases">
        <title>Genome sequencing and assembly of Indian major carp, Cirrhinus mrigala (Hamilton, 1822).</title>
        <authorList>
            <person name="Mohindra V."/>
            <person name="Chowdhury L.M."/>
            <person name="Lal K."/>
            <person name="Jena J.K."/>
        </authorList>
    </citation>
    <scope>NUCLEOTIDE SEQUENCE [LARGE SCALE GENOMIC DNA]</scope>
    <source>
        <strain evidence="2">CM1030</strain>
        <tissue evidence="2">Blood</tissue>
    </source>
</reference>
<name>A0ABD0N673_CIRMR</name>
<gene>
    <name evidence="2" type="ORF">M9458_048200</name>
</gene>
<keyword evidence="3" id="KW-1185">Reference proteome</keyword>
<proteinExistence type="predicted"/>
<dbReference type="Proteomes" id="UP001529510">
    <property type="component" value="Unassembled WGS sequence"/>
</dbReference>
<accession>A0ABD0N673</accession>
<protein>
    <submittedName>
        <fullName evidence="2">Uncharacterized protein</fullName>
    </submittedName>
</protein>
<dbReference type="EMBL" id="JAMKFB020000024">
    <property type="protein sequence ID" value="KAL0156954.1"/>
    <property type="molecule type" value="Genomic_DNA"/>
</dbReference>
<feature type="non-terminal residue" evidence="2">
    <location>
        <position position="69"/>
    </location>
</feature>